<dbReference type="EMBL" id="FMAO01000001">
    <property type="protein sequence ID" value="SCB77997.1"/>
    <property type="molecule type" value="Genomic_DNA"/>
</dbReference>
<feature type="domain" description="DHHA1" evidence="7">
    <location>
        <begin position="343"/>
        <end position="435"/>
    </location>
</feature>
<dbReference type="GO" id="GO:0003676">
    <property type="term" value="F:nucleic acid binding"/>
    <property type="evidence" value="ECO:0007669"/>
    <property type="project" value="InterPro"/>
</dbReference>
<evidence type="ECO:0000259" key="7">
    <source>
        <dbReference type="Pfam" id="PF02272"/>
    </source>
</evidence>
<dbReference type="InterPro" id="IPR004610">
    <property type="entry name" value="RecJ"/>
</dbReference>
<dbReference type="Pfam" id="PF02272">
    <property type="entry name" value="DHHA1"/>
    <property type="match status" value="1"/>
</dbReference>
<proteinExistence type="inferred from homology"/>
<dbReference type="PANTHER" id="PTHR30255">
    <property type="entry name" value="SINGLE-STRANDED-DNA-SPECIFIC EXONUCLEASE RECJ"/>
    <property type="match status" value="1"/>
</dbReference>
<evidence type="ECO:0000313" key="10">
    <source>
        <dbReference type="EMBL" id="SCB77997.1"/>
    </source>
</evidence>
<dbReference type="RefSeq" id="WP_092461364.1">
    <property type="nucleotide sequence ID" value="NZ_BJEE01000002.1"/>
</dbReference>
<dbReference type="Gene3D" id="3.10.310.30">
    <property type="match status" value="1"/>
</dbReference>
<dbReference type="STRING" id="1505725.GA0061074_101335"/>
<dbReference type="SUPFAM" id="SSF64182">
    <property type="entry name" value="DHH phosphoesterases"/>
    <property type="match status" value="1"/>
</dbReference>
<evidence type="ECO:0000313" key="11">
    <source>
        <dbReference type="Proteomes" id="UP000199268"/>
    </source>
</evidence>
<keyword evidence="11" id="KW-1185">Reference proteome</keyword>
<dbReference type="Pfam" id="PF10141">
    <property type="entry name" value="ssDNA-exonuc_C"/>
    <property type="match status" value="1"/>
</dbReference>
<dbReference type="InterPro" id="IPR003156">
    <property type="entry name" value="DHHA1_dom"/>
</dbReference>
<evidence type="ECO:0000256" key="2">
    <source>
        <dbReference type="ARBA" id="ARBA00019841"/>
    </source>
</evidence>
<dbReference type="InterPro" id="IPR038763">
    <property type="entry name" value="DHH_sf"/>
</dbReference>
<sequence>MINSRYQWEKPNIQNQKAVNELSETFGISKLIAKILVNRGYDTVETANAFLRPEISDLYDPFLLHDMDKTIERLFQAIDNGEKIVVYGDYDVDGMTSTAIMTWALELMGANVSYFVPSRFSDGYGPNLANYQKLAAEGMQLLVTVDNGVSGKDEVAWLMSQGIDVIITDHHELPAELPVATAIVHPRHPEGSYPFGGLSGAGVAFKVASALLEEPADEVLDLAALGTVADVMSLTDENRIIVKQGLENLKLDPRPGLSALLAASGTQLSDIDSSTIGFTIAPRLNSLGRLEDATTGVQLLLMDDIENAKPLAEHVNELNQNRQQLVNDITTAAQDQVEKLIDDPILVVAGENWHEGVLGIVASKLVEQTGKPTIALTINGNEMKGSGRSVPAFDLFTALDGHRDLMVAFGGHASAAGMTIPTDNLQEIRLVLREEATKQSLAGAQKPQLQIAAEVTADDFTQQNFDNLQVLAPFGEGNPEPLFMVNVNKVDKVKTMTEGKHLRFTAQTTTGALPVIAFGWGHQAVALDGHFSSLQVAGTMSQNTFRGSTTYQLMLQDMVAQGAAVLDKRTSRLTKQTFAPNATYVFFNVNHYQQLSGYISQPSKAVMWQDISQQLHIQTMVLVDLPESLSQLQQLLQTVVPGRLVPMFYVKNPVYLQKMPDKQAFAKVFKFVNSFKNIDLNTQFDAAVNHLKMHKMTLQLILKMFLDAKFVIIENGVLNAVPNPTPMNLTETKTFQRFMAQRDLEQQLIYSTTAELETLLMNLSKQES</sequence>
<name>A0A1C3Z6F6_9LACO</name>
<dbReference type="AlphaFoldDB" id="A0A1C3Z6F6"/>
<dbReference type="InterPro" id="IPR051673">
    <property type="entry name" value="SSDNA_exonuclease_RecJ"/>
</dbReference>
<evidence type="ECO:0000256" key="3">
    <source>
        <dbReference type="ARBA" id="ARBA00022722"/>
    </source>
</evidence>
<dbReference type="GO" id="GO:0008409">
    <property type="term" value="F:5'-3' exonuclease activity"/>
    <property type="evidence" value="ECO:0007669"/>
    <property type="project" value="InterPro"/>
</dbReference>
<keyword evidence="3" id="KW-0540">Nuclease</keyword>
<dbReference type="NCBIfam" id="TIGR00644">
    <property type="entry name" value="recJ"/>
    <property type="match status" value="1"/>
</dbReference>
<keyword evidence="5 10" id="KW-0269">Exonuclease</keyword>
<dbReference type="Gene3D" id="3.90.1640.30">
    <property type="match status" value="1"/>
</dbReference>
<reference evidence="11" key="1">
    <citation type="submission" date="2016-08" db="EMBL/GenBank/DDBJ databases">
        <authorList>
            <person name="Varghese N."/>
            <person name="Submissions Spin"/>
        </authorList>
    </citation>
    <scope>NUCLEOTIDE SEQUENCE [LARGE SCALE GENOMIC DNA]</scope>
    <source>
        <strain evidence="11">R-53094</strain>
    </source>
</reference>
<feature type="domain" description="DDH" evidence="6">
    <location>
        <begin position="83"/>
        <end position="227"/>
    </location>
</feature>
<feature type="domain" description="RecJ OB" evidence="9">
    <location>
        <begin position="452"/>
        <end position="557"/>
    </location>
</feature>
<evidence type="ECO:0000256" key="4">
    <source>
        <dbReference type="ARBA" id="ARBA00022801"/>
    </source>
</evidence>
<evidence type="ECO:0000256" key="1">
    <source>
        <dbReference type="ARBA" id="ARBA00005915"/>
    </source>
</evidence>
<dbReference type="Proteomes" id="UP000199268">
    <property type="component" value="Unassembled WGS sequence"/>
</dbReference>
<dbReference type="Pfam" id="PF17768">
    <property type="entry name" value="RecJ_OB"/>
    <property type="match status" value="1"/>
</dbReference>
<dbReference type="Pfam" id="PF01368">
    <property type="entry name" value="DHH"/>
    <property type="match status" value="1"/>
</dbReference>
<organism evidence="10 11">
    <name type="scientific">Weissella bombi</name>
    <dbReference type="NCBI Taxonomy" id="1505725"/>
    <lineage>
        <taxon>Bacteria</taxon>
        <taxon>Bacillati</taxon>
        <taxon>Bacillota</taxon>
        <taxon>Bacilli</taxon>
        <taxon>Lactobacillales</taxon>
        <taxon>Lactobacillaceae</taxon>
        <taxon>Weissella</taxon>
    </lineage>
</organism>
<dbReference type="InterPro" id="IPR041122">
    <property type="entry name" value="RecJ_OB"/>
</dbReference>
<dbReference type="GO" id="GO:0006310">
    <property type="term" value="P:DNA recombination"/>
    <property type="evidence" value="ECO:0007669"/>
    <property type="project" value="InterPro"/>
</dbReference>
<evidence type="ECO:0000256" key="5">
    <source>
        <dbReference type="ARBA" id="ARBA00022839"/>
    </source>
</evidence>
<feature type="domain" description="Single-stranded-DNA-specific exonuclease RecJ C-terminal" evidence="8">
    <location>
        <begin position="565"/>
        <end position="758"/>
    </location>
</feature>
<dbReference type="InterPro" id="IPR018779">
    <property type="entry name" value="RecJ_C"/>
</dbReference>
<keyword evidence="4" id="KW-0378">Hydrolase</keyword>
<evidence type="ECO:0000259" key="6">
    <source>
        <dbReference type="Pfam" id="PF01368"/>
    </source>
</evidence>
<dbReference type="OrthoDB" id="9809852at2"/>
<dbReference type="PANTHER" id="PTHR30255:SF2">
    <property type="entry name" value="SINGLE-STRANDED-DNA-SPECIFIC EXONUCLEASE RECJ"/>
    <property type="match status" value="1"/>
</dbReference>
<accession>A0A1C3Z6F6</accession>
<dbReference type="InterPro" id="IPR001667">
    <property type="entry name" value="DDH_dom"/>
</dbReference>
<evidence type="ECO:0000259" key="8">
    <source>
        <dbReference type="Pfam" id="PF10141"/>
    </source>
</evidence>
<protein>
    <recommendedName>
        <fullName evidence="2">Single-stranded-DNA-specific exonuclease RecJ</fullName>
    </recommendedName>
</protein>
<gene>
    <name evidence="10" type="ORF">GA0061074_101335</name>
</gene>
<evidence type="ECO:0000259" key="9">
    <source>
        <dbReference type="Pfam" id="PF17768"/>
    </source>
</evidence>
<dbReference type="GO" id="GO:0006281">
    <property type="term" value="P:DNA repair"/>
    <property type="evidence" value="ECO:0007669"/>
    <property type="project" value="InterPro"/>
</dbReference>
<comment type="similarity">
    <text evidence="1">Belongs to the RecJ family.</text>
</comment>